<gene>
    <name evidence="3" type="ORF">UA74_24725</name>
</gene>
<evidence type="ECO:0000313" key="3">
    <source>
        <dbReference type="EMBL" id="APU16959.1"/>
    </source>
</evidence>
<dbReference type="GO" id="GO:0006629">
    <property type="term" value="P:lipid metabolic process"/>
    <property type="evidence" value="ECO:0007669"/>
    <property type="project" value="InterPro"/>
</dbReference>
<dbReference type="GO" id="GO:0008889">
    <property type="term" value="F:glycerophosphodiester phosphodiesterase activity"/>
    <property type="evidence" value="ECO:0007669"/>
    <property type="project" value="UniProtKB-EC"/>
</dbReference>
<dbReference type="Pfam" id="PF03009">
    <property type="entry name" value="GDPD"/>
    <property type="match status" value="1"/>
</dbReference>
<keyword evidence="4" id="KW-1185">Reference proteome</keyword>
<dbReference type="Gene3D" id="3.20.20.190">
    <property type="entry name" value="Phosphatidylinositol (PI) phosphodiesterase"/>
    <property type="match status" value="1"/>
</dbReference>
<evidence type="ECO:0000313" key="4">
    <source>
        <dbReference type="Proteomes" id="UP000185511"/>
    </source>
</evidence>
<keyword evidence="3" id="KW-0378">Hydrolase</keyword>
<organism evidence="3 4">
    <name type="scientific">Actinoalloteichus fjordicus</name>
    <dbReference type="NCBI Taxonomy" id="1612552"/>
    <lineage>
        <taxon>Bacteria</taxon>
        <taxon>Bacillati</taxon>
        <taxon>Actinomycetota</taxon>
        <taxon>Actinomycetes</taxon>
        <taxon>Pseudonocardiales</taxon>
        <taxon>Pseudonocardiaceae</taxon>
        <taxon>Actinoalloteichus</taxon>
    </lineage>
</organism>
<name>A0AAC9LHG0_9PSEU</name>
<dbReference type="SUPFAM" id="SSF51695">
    <property type="entry name" value="PLC-like phosphodiesterases"/>
    <property type="match status" value="1"/>
</dbReference>
<dbReference type="PROSITE" id="PS51704">
    <property type="entry name" value="GP_PDE"/>
    <property type="match status" value="1"/>
</dbReference>
<feature type="signal peptide" evidence="1">
    <location>
        <begin position="1"/>
        <end position="28"/>
    </location>
</feature>
<evidence type="ECO:0000256" key="1">
    <source>
        <dbReference type="SAM" id="SignalP"/>
    </source>
</evidence>
<dbReference type="InterPro" id="IPR017946">
    <property type="entry name" value="PLC-like_Pdiesterase_TIM-brl"/>
</dbReference>
<dbReference type="PANTHER" id="PTHR46211">
    <property type="entry name" value="GLYCEROPHOSPHORYL DIESTER PHOSPHODIESTERASE"/>
    <property type="match status" value="1"/>
</dbReference>
<dbReference type="InterPro" id="IPR030395">
    <property type="entry name" value="GP_PDE_dom"/>
</dbReference>
<dbReference type="RefSeq" id="WP_075765578.1">
    <property type="nucleotide sequence ID" value="NZ_CP016076.1"/>
</dbReference>
<feature type="domain" description="GP-PDE" evidence="2">
    <location>
        <begin position="39"/>
        <end position="288"/>
    </location>
</feature>
<dbReference type="Proteomes" id="UP000185511">
    <property type="component" value="Chromosome"/>
</dbReference>
<protein>
    <submittedName>
        <fullName evidence="3">Glycerophosphoryl diester phosphodiesterase</fullName>
        <ecNumber evidence="3">3.1.4.46</ecNumber>
    </submittedName>
</protein>
<keyword evidence="1" id="KW-0732">Signal</keyword>
<dbReference type="AlphaFoldDB" id="A0AAC9LHG0"/>
<dbReference type="KEGG" id="acad:UA74_24725"/>
<sequence>MRLSARSARPALVISLLVAGLTAPIATAAAGEKGDSGQPDVIAHRGSSGVAPENTLAAITTARAQGADSVEVDVQRTADGELVLLHDCTLERTTDVEEVFPDRESYALSDFTADELTRLDAGSWLSPEFEGEPIPTLREGIRALGPRTDLLLEVKVCEGEEGLGQAVADGLREIPGYLRRAVATDSLVVQSFDHDETREFHTELPRVPVGLLFSARPTDAELAEAATWAQQANPRYTLTDQALVDQVHALGLEINVWTVNAESDMRAAVELGVDGVITDYPQVLREILRTS</sequence>
<feature type="chain" id="PRO_5041932942" evidence="1">
    <location>
        <begin position="29"/>
        <end position="291"/>
    </location>
</feature>
<accession>A0AAC9LHG0</accession>
<evidence type="ECO:0000259" key="2">
    <source>
        <dbReference type="PROSITE" id="PS51704"/>
    </source>
</evidence>
<reference evidence="4" key="1">
    <citation type="submission" date="2016-06" db="EMBL/GenBank/DDBJ databases">
        <title>Complete genome sequence of Actinoalloteichus fjordicus DSM 46855 (=ADI127-17), type strain of the new species Actinoalloteichus fjordicus.</title>
        <authorList>
            <person name="Ruckert C."/>
            <person name="Nouioui I."/>
            <person name="Willmese J."/>
            <person name="van Wezel G."/>
            <person name="Klenk H.-P."/>
            <person name="Kalinowski J."/>
            <person name="Zotchev S.B."/>
        </authorList>
    </citation>
    <scope>NUCLEOTIDE SEQUENCE [LARGE SCALE GENOMIC DNA]</scope>
    <source>
        <strain evidence="4">ADI127-7</strain>
    </source>
</reference>
<dbReference type="EMBL" id="CP016076">
    <property type="protein sequence ID" value="APU16959.1"/>
    <property type="molecule type" value="Genomic_DNA"/>
</dbReference>
<proteinExistence type="predicted"/>
<dbReference type="EC" id="3.1.4.46" evidence="3"/>
<dbReference type="PANTHER" id="PTHR46211:SF1">
    <property type="entry name" value="GLYCEROPHOSPHODIESTER PHOSPHODIESTERASE, CYTOPLASMIC"/>
    <property type="match status" value="1"/>
</dbReference>